<evidence type="ECO:0000313" key="19">
    <source>
        <dbReference type="Proteomes" id="UP000007635"/>
    </source>
</evidence>
<dbReference type="InterPro" id="IPR000217">
    <property type="entry name" value="Tubulin"/>
</dbReference>
<dbReference type="SUPFAM" id="SSF52490">
    <property type="entry name" value="Tubulin nucleotide-binding domain-like"/>
    <property type="match status" value="1"/>
</dbReference>
<dbReference type="PRINTS" id="PR01161">
    <property type="entry name" value="TUBULIN"/>
</dbReference>
<evidence type="ECO:0000313" key="18">
    <source>
        <dbReference type="Ensembl" id="ENSGACP00000009306.1"/>
    </source>
</evidence>
<organism evidence="18 19">
    <name type="scientific">Gasterosteus aculeatus aculeatus</name>
    <name type="common">three-spined stickleback</name>
    <dbReference type="NCBI Taxonomy" id="481459"/>
    <lineage>
        <taxon>Eukaryota</taxon>
        <taxon>Metazoa</taxon>
        <taxon>Chordata</taxon>
        <taxon>Craniata</taxon>
        <taxon>Vertebrata</taxon>
        <taxon>Euteleostomi</taxon>
        <taxon>Actinopterygii</taxon>
        <taxon>Neopterygii</taxon>
        <taxon>Teleostei</taxon>
        <taxon>Neoteleostei</taxon>
        <taxon>Acanthomorphata</taxon>
        <taxon>Eupercaria</taxon>
        <taxon>Perciformes</taxon>
        <taxon>Cottioidei</taxon>
        <taxon>Gasterosteales</taxon>
        <taxon>Gasterosteidae</taxon>
        <taxon>Gasterosteus</taxon>
    </lineage>
</organism>
<dbReference type="AlphaFoldDB" id="G3NVD7"/>
<keyword evidence="8 16" id="KW-0547">Nucleotide-binding</keyword>
<feature type="domain" description="Tubulin/FtsZ GTPase" evidence="17">
    <location>
        <begin position="40"/>
        <end position="240"/>
    </location>
</feature>
<evidence type="ECO:0000256" key="9">
    <source>
        <dbReference type="ARBA" id="ARBA00022794"/>
    </source>
</evidence>
<evidence type="ECO:0000256" key="6">
    <source>
        <dbReference type="ARBA" id="ARBA00022490"/>
    </source>
</evidence>
<dbReference type="GO" id="GO:0005874">
    <property type="term" value="C:microtubule"/>
    <property type="evidence" value="ECO:0007669"/>
    <property type="project" value="UniProtKB-KW"/>
</dbReference>
<evidence type="ECO:0000256" key="10">
    <source>
        <dbReference type="ARBA" id="ARBA00023134"/>
    </source>
</evidence>
<dbReference type="Gene3D" id="3.40.50.1440">
    <property type="entry name" value="Tubulin/FtsZ, GTPase domain"/>
    <property type="match status" value="1"/>
</dbReference>
<evidence type="ECO:0000256" key="1">
    <source>
        <dbReference type="ARBA" id="ARBA00004114"/>
    </source>
</evidence>
<keyword evidence="19" id="KW-1185">Reference proteome</keyword>
<dbReference type="GO" id="GO:0030030">
    <property type="term" value="P:cell projection organization"/>
    <property type="evidence" value="ECO:0007669"/>
    <property type="project" value="UniProtKB-KW"/>
</dbReference>
<keyword evidence="6" id="KW-0963">Cytoplasm</keyword>
<evidence type="ECO:0000256" key="13">
    <source>
        <dbReference type="ARBA" id="ARBA00023273"/>
    </source>
</evidence>
<dbReference type="PRINTS" id="PR01224">
    <property type="entry name" value="DELTATUBULIN"/>
</dbReference>
<dbReference type="InterPro" id="IPR008280">
    <property type="entry name" value="Tub_FtsZ_C"/>
</dbReference>
<dbReference type="CDD" id="cd02189">
    <property type="entry name" value="delta_zeta_tubulin-like"/>
    <property type="match status" value="1"/>
</dbReference>
<dbReference type="FunFam" id="3.40.50.1440:FF:000021">
    <property type="entry name" value="Tubulin delta chain"/>
    <property type="match status" value="1"/>
</dbReference>
<dbReference type="Pfam" id="PF00091">
    <property type="entry name" value="Tubulin"/>
    <property type="match status" value="1"/>
</dbReference>
<keyword evidence="9" id="KW-0970">Cilium biogenesis/degradation</keyword>
<dbReference type="GO" id="GO:0007017">
    <property type="term" value="P:microtubule-based process"/>
    <property type="evidence" value="ECO:0007669"/>
    <property type="project" value="InterPro"/>
</dbReference>
<keyword evidence="12" id="KW-0539">Nucleus</keyword>
<evidence type="ECO:0000256" key="8">
    <source>
        <dbReference type="ARBA" id="ARBA00022741"/>
    </source>
</evidence>
<dbReference type="KEGG" id="gat:120828057"/>
<evidence type="ECO:0000256" key="5">
    <source>
        <dbReference type="ARBA" id="ARBA00014184"/>
    </source>
</evidence>
<protein>
    <recommendedName>
        <fullName evidence="5">Tubulin delta chain</fullName>
    </recommendedName>
    <alternativeName>
        <fullName evidence="14">Delta-tubulin</fullName>
    </alternativeName>
</protein>
<evidence type="ECO:0000256" key="16">
    <source>
        <dbReference type="RuleBase" id="RU000352"/>
    </source>
</evidence>
<keyword evidence="10 16" id="KW-0342">GTP-binding</keyword>
<evidence type="ECO:0000256" key="12">
    <source>
        <dbReference type="ARBA" id="ARBA00023242"/>
    </source>
</evidence>
<accession>G3NVD7</accession>
<dbReference type="GO" id="GO:0005814">
    <property type="term" value="C:centriole"/>
    <property type="evidence" value="ECO:0007669"/>
    <property type="project" value="UniProtKB-SubCell"/>
</dbReference>
<dbReference type="GO" id="GO:0005929">
    <property type="term" value="C:cilium"/>
    <property type="evidence" value="ECO:0007669"/>
    <property type="project" value="UniProtKB-SubCell"/>
</dbReference>
<comment type="function">
    <text evidence="15">Acts as a positive regulator of hedgehog signaling and regulates ciliary function.</text>
</comment>
<evidence type="ECO:0000256" key="14">
    <source>
        <dbReference type="ARBA" id="ARBA00030594"/>
    </source>
</evidence>
<dbReference type="InterPro" id="IPR036525">
    <property type="entry name" value="Tubulin/FtsZ_GTPase_sf"/>
</dbReference>
<dbReference type="InterPro" id="IPR003008">
    <property type="entry name" value="Tubulin_FtsZ_GTPase"/>
</dbReference>
<dbReference type="SUPFAM" id="SSF55307">
    <property type="entry name" value="Tubulin C-terminal domain-like"/>
    <property type="match status" value="1"/>
</dbReference>
<dbReference type="PROSITE" id="PS00227">
    <property type="entry name" value="TUBULIN"/>
    <property type="match status" value="1"/>
</dbReference>
<comment type="subcellular location">
    <subcellularLocation>
        <location evidence="3">Cell projection</location>
        <location evidence="3">Cilium</location>
    </subcellularLocation>
    <subcellularLocation>
        <location evidence="1">Cytoplasm</location>
        <location evidence="1">Cytoskeleton</location>
        <location evidence="1">Microtubule organizing center</location>
        <location evidence="1">Centrosome</location>
        <location evidence="1">Centriole</location>
    </subcellularLocation>
    <subcellularLocation>
        <location evidence="2">Nucleus</location>
    </subcellularLocation>
</comment>
<name>G3NVD7_GASAC</name>
<sequence length="443" mass="48858">MSIVTVQLGQCGNQVGPEVFDVISSDALEGQKKAFCAAARERFFHQTPRGELVARAVLVDMEPKVINHSVSRAAKSGAWRYGEASHFSQKQGSGNNWANGYCVHGPRHRDVVEELVRREVERCDRLAGLMAMMSVAGGTGSGVGTYVTQCLRDTYPKSFILNHLTWPYGTGEVIVQNYNSVLTLAHLYQLSDAILVHENDTVHRICGRLLNIKHISFGDVNRVIAHQLASVLQPALTADSRGAYGRNPLGELASALSCHPEYKLLSVCTVPQVPSSSMAYSTFSWPSLLKHLRQMLVSNTKMEEGIDWQVRPPGGSARTGSPAGSGFNRSLANLLVLRGKDVYSAETGGFEDPALYTSWLSPEEAFSLWKSPVPFNKYEKCATLVSNSQALLRPLDDMVGKAWNMFASRAYLHQYMKFGISEEDFLDCFTSIEQVVSSYSQLH</sequence>
<dbReference type="Ensembl" id="ENSGACT00000009326.2">
    <property type="protein sequence ID" value="ENSGACP00000009306.1"/>
    <property type="gene ID" value="ENSGACG00000007016.2"/>
</dbReference>
<evidence type="ECO:0000256" key="7">
    <source>
        <dbReference type="ARBA" id="ARBA00022701"/>
    </source>
</evidence>
<comment type="similarity">
    <text evidence="4 16">Belongs to the tubulin family.</text>
</comment>
<evidence type="ECO:0000256" key="3">
    <source>
        <dbReference type="ARBA" id="ARBA00004138"/>
    </source>
</evidence>
<keyword evidence="13" id="KW-0966">Cell projection</keyword>
<reference evidence="18" key="3">
    <citation type="submission" date="2025-09" db="UniProtKB">
        <authorList>
            <consortium name="Ensembl"/>
        </authorList>
    </citation>
    <scope>IDENTIFICATION</scope>
</reference>
<dbReference type="PANTHER" id="PTHR11588">
    <property type="entry name" value="TUBULIN"/>
    <property type="match status" value="1"/>
</dbReference>
<dbReference type="InterPro" id="IPR002967">
    <property type="entry name" value="Delta_tubulin"/>
</dbReference>
<reference evidence="18 19" key="1">
    <citation type="journal article" date="2021" name="G3 (Bethesda)">
        <title>Improved contiguity of the threespine stickleback genome using long-read sequencing.</title>
        <authorList>
            <person name="Nath S."/>
            <person name="Shaw D.E."/>
            <person name="White M.A."/>
        </authorList>
    </citation>
    <scope>NUCLEOTIDE SEQUENCE [LARGE SCALE GENOMIC DNA]</scope>
    <source>
        <strain evidence="18 19">Lake Benthic</strain>
    </source>
</reference>
<dbReference type="SMART" id="SM00864">
    <property type="entry name" value="Tubulin"/>
    <property type="match status" value="1"/>
</dbReference>
<dbReference type="OMA" id="ACHPEYK"/>
<dbReference type="GO" id="GO:0005200">
    <property type="term" value="F:structural constituent of cytoskeleton"/>
    <property type="evidence" value="ECO:0007669"/>
    <property type="project" value="InterPro"/>
</dbReference>
<dbReference type="GeneID" id="120828057"/>
<dbReference type="eggNOG" id="KOG1374">
    <property type="taxonomic scope" value="Eukaryota"/>
</dbReference>
<reference evidence="18" key="2">
    <citation type="submission" date="2025-08" db="UniProtKB">
        <authorList>
            <consortium name="Ensembl"/>
        </authorList>
    </citation>
    <scope>IDENTIFICATION</scope>
</reference>
<dbReference type="InterPro" id="IPR017975">
    <property type="entry name" value="Tubulin_CS"/>
</dbReference>
<dbReference type="CTD" id="51174"/>
<dbReference type="STRING" id="69293.ENSGACP00000009306"/>
<evidence type="ECO:0000256" key="11">
    <source>
        <dbReference type="ARBA" id="ARBA00023212"/>
    </source>
</evidence>
<evidence type="ECO:0000256" key="15">
    <source>
        <dbReference type="ARBA" id="ARBA00046149"/>
    </source>
</evidence>
<dbReference type="GO" id="GO:0005634">
    <property type="term" value="C:nucleus"/>
    <property type="evidence" value="ECO:0007669"/>
    <property type="project" value="UniProtKB-SubCell"/>
</dbReference>
<keyword evidence="11" id="KW-0206">Cytoskeleton</keyword>
<dbReference type="Proteomes" id="UP000007635">
    <property type="component" value="Chromosome I"/>
</dbReference>
<evidence type="ECO:0000259" key="17">
    <source>
        <dbReference type="SMART" id="SM00864"/>
    </source>
</evidence>
<dbReference type="FunCoup" id="G3NVD7">
    <property type="interactions" value="74"/>
</dbReference>
<dbReference type="RefSeq" id="XP_040047312.1">
    <property type="nucleotide sequence ID" value="XM_040191378.1"/>
</dbReference>
<evidence type="ECO:0000256" key="4">
    <source>
        <dbReference type="ARBA" id="ARBA00009636"/>
    </source>
</evidence>
<dbReference type="OrthoDB" id="10250004at2759"/>
<dbReference type="InParanoid" id="G3NVD7"/>
<dbReference type="GeneTree" id="ENSGT00940000157069"/>
<keyword evidence="7 16" id="KW-0493">Microtubule</keyword>
<evidence type="ECO:0000256" key="2">
    <source>
        <dbReference type="ARBA" id="ARBA00004123"/>
    </source>
</evidence>
<dbReference type="Bgee" id="ENSGACG00000007016">
    <property type="expression patterns" value="Expressed in liver and 4 other cell types or tissues"/>
</dbReference>
<dbReference type="GO" id="GO:0005525">
    <property type="term" value="F:GTP binding"/>
    <property type="evidence" value="ECO:0007669"/>
    <property type="project" value="UniProtKB-UniRule"/>
</dbReference>
<proteinExistence type="inferred from homology"/>